<protein>
    <submittedName>
        <fullName evidence="1">Uncharacterized protein</fullName>
    </submittedName>
</protein>
<proteinExistence type="predicted"/>
<reference evidence="1" key="1">
    <citation type="journal article" date="2015" name="Nature">
        <title>Complex archaea that bridge the gap between prokaryotes and eukaryotes.</title>
        <authorList>
            <person name="Spang A."/>
            <person name="Saw J.H."/>
            <person name="Jorgensen S.L."/>
            <person name="Zaremba-Niedzwiedzka K."/>
            <person name="Martijn J."/>
            <person name="Lind A.E."/>
            <person name="van Eijk R."/>
            <person name="Schleper C."/>
            <person name="Guy L."/>
            <person name="Ettema T.J."/>
        </authorList>
    </citation>
    <scope>NUCLEOTIDE SEQUENCE</scope>
</reference>
<name>A0A0F9R1W9_9ZZZZ</name>
<gene>
    <name evidence="1" type="ORF">LCGC14_0649830</name>
</gene>
<comment type="caution">
    <text evidence="1">The sequence shown here is derived from an EMBL/GenBank/DDBJ whole genome shotgun (WGS) entry which is preliminary data.</text>
</comment>
<dbReference type="EMBL" id="LAZR01001206">
    <property type="protein sequence ID" value="KKN48744.1"/>
    <property type="molecule type" value="Genomic_DNA"/>
</dbReference>
<organism evidence="1">
    <name type="scientific">marine sediment metagenome</name>
    <dbReference type="NCBI Taxonomy" id="412755"/>
    <lineage>
        <taxon>unclassified sequences</taxon>
        <taxon>metagenomes</taxon>
        <taxon>ecological metagenomes</taxon>
    </lineage>
</organism>
<accession>A0A0F9R1W9</accession>
<evidence type="ECO:0000313" key="1">
    <source>
        <dbReference type="EMBL" id="KKN48744.1"/>
    </source>
</evidence>
<dbReference type="AlphaFoldDB" id="A0A0F9R1W9"/>
<sequence>MVNPTEKDLTLYFKRNIIKDHKKIKGKHAPIAEIVDNIPRSFPIDSIYNINEIYKNFYLLVAKNYLKEPKFKYFLAVSIANNSSDLLVQLARNSAIKYGLRLIQYSVYPKTLRIHLLSLKEIKNSSEYKSSVEVLKAIRKEVRDKLVRLEKLVEDE</sequence>